<dbReference type="AlphaFoldDB" id="A0AAN8XZ91"/>
<accession>A0AAN8XZ91</accession>
<dbReference type="SUPFAM" id="SSF51395">
    <property type="entry name" value="FMN-linked oxidoreductases"/>
    <property type="match status" value="1"/>
</dbReference>
<evidence type="ECO:0000256" key="1">
    <source>
        <dbReference type="ARBA" id="ARBA00001917"/>
    </source>
</evidence>
<evidence type="ECO:0000259" key="2">
    <source>
        <dbReference type="Pfam" id="PF01070"/>
    </source>
</evidence>
<dbReference type="EMBL" id="JBANQN010000012">
    <property type="protein sequence ID" value="KAK6773815.1"/>
    <property type="molecule type" value="Genomic_DNA"/>
</dbReference>
<reference evidence="3 4" key="1">
    <citation type="submission" date="2024-02" db="EMBL/GenBank/DDBJ databases">
        <title>de novo genome assembly of Solanum bulbocastanum strain 11H21.</title>
        <authorList>
            <person name="Hosaka A.J."/>
        </authorList>
    </citation>
    <scope>NUCLEOTIDE SEQUENCE [LARGE SCALE GENOMIC DNA]</scope>
    <source>
        <tissue evidence="3">Young leaves</tissue>
    </source>
</reference>
<feature type="domain" description="FMN-dependent dehydrogenase" evidence="2">
    <location>
        <begin position="63"/>
        <end position="100"/>
    </location>
</feature>
<dbReference type="InterPro" id="IPR013785">
    <property type="entry name" value="Aldolase_TIM"/>
</dbReference>
<proteinExistence type="predicted"/>
<dbReference type="GO" id="GO:0016491">
    <property type="term" value="F:oxidoreductase activity"/>
    <property type="evidence" value="ECO:0007669"/>
    <property type="project" value="InterPro"/>
</dbReference>
<gene>
    <name evidence="3" type="ORF">RDI58_029054</name>
</gene>
<sequence>MQDVIIIKSHGAVKLSFDSRGKVPVLIEGGIRRGTDIFKALALSSKAAFVNLMIQRNEFKLYTLIGRSVIYGLAANGESGVKQVIEMLKHELEQTIALTG</sequence>
<feature type="domain" description="FMN-dependent dehydrogenase" evidence="2">
    <location>
        <begin position="20"/>
        <end position="50"/>
    </location>
</feature>
<protein>
    <recommendedName>
        <fullName evidence="2">FMN-dependent dehydrogenase domain-containing protein</fullName>
    </recommendedName>
</protein>
<comment type="caution">
    <text evidence="3">The sequence shown here is derived from an EMBL/GenBank/DDBJ whole genome shotgun (WGS) entry which is preliminary data.</text>
</comment>
<dbReference type="Gene3D" id="3.20.20.70">
    <property type="entry name" value="Aldolase class I"/>
    <property type="match status" value="1"/>
</dbReference>
<dbReference type="Proteomes" id="UP001371456">
    <property type="component" value="Unassembled WGS sequence"/>
</dbReference>
<keyword evidence="4" id="KW-1185">Reference proteome</keyword>
<dbReference type="PANTHER" id="PTHR10578:SF125">
    <property type="entry name" value="(S)-2-HYDROXY-ACID OXIDASE"/>
    <property type="match status" value="1"/>
</dbReference>
<organism evidence="3 4">
    <name type="scientific">Solanum bulbocastanum</name>
    <name type="common">Wild potato</name>
    <dbReference type="NCBI Taxonomy" id="147425"/>
    <lineage>
        <taxon>Eukaryota</taxon>
        <taxon>Viridiplantae</taxon>
        <taxon>Streptophyta</taxon>
        <taxon>Embryophyta</taxon>
        <taxon>Tracheophyta</taxon>
        <taxon>Spermatophyta</taxon>
        <taxon>Magnoliopsida</taxon>
        <taxon>eudicotyledons</taxon>
        <taxon>Gunneridae</taxon>
        <taxon>Pentapetalae</taxon>
        <taxon>asterids</taxon>
        <taxon>lamiids</taxon>
        <taxon>Solanales</taxon>
        <taxon>Solanaceae</taxon>
        <taxon>Solanoideae</taxon>
        <taxon>Solaneae</taxon>
        <taxon>Solanum</taxon>
    </lineage>
</organism>
<evidence type="ECO:0000313" key="4">
    <source>
        <dbReference type="Proteomes" id="UP001371456"/>
    </source>
</evidence>
<dbReference type="InterPro" id="IPR000262">
    <property type="entry name" value="FMN-dep_DH"/>
</dbReference>
<dbReference type="PANTHER" id="PTHR10578">
    <property type="entry name" value="S -2-HYDROXY-ACID OXIDASE-RELATED"/>
    <property type="match status" value="1"/>
</dbReference>
<name>A0AAN8XZ91_SOLBU</name>
<evidence type="ECO:0000313" key="3">
    <source>
        <dbReference type="EMBL" id="KAK6773815.1"/>
    </source>
</evidence>
<comment type="cofactor">
    <cofactor evidence="1">
        <name>FMN</name>
        <dbReference type="ChEBI" id="CHEBI:58210"/>
    </cofactor>
</comment>
<dbReference type="Pfam" id="PF01070">
    <property type="entry name" value="FMN_dh"/>
    <property type="match status" value="2"/>
</dbReference>